<sequence>MRRQALRQRVGEALVTICRGGRPTFPDELLALGHLFTGDLVAGARYHRIAPLAHVALRAQHPELAALFEDDRTAAVSRHLHVTARLGALADTLSGLRWLTFKGPVLSEFAHPVPGLRFYKDLDVLVSPANFREACTRLLDEGWRVLLSAESLESEELPGELAFADRNGLVLDLHWAMVVSRSVRSRFTSDADALLARRRPVTLGPTALSTLSHEDAVVHVALHAALIGATKLGHLLDADQLARQVDDWDAVVQRAGEWGAPVEVAAVLGRAERILGTRLPADLAARLGVGAGMRRLLAELDRRRPVQRLRGDASVARLVTRALRPGLAATGGRALQRAASGVSHRIVRRAEPARNPTTPEVLDAYLARVETAAS</sequence>
<name>A0A1G9JBG6_9ACTN</name>
<dbReference type="Proteomes" id="UP000199475">
    <property type="component" value="Unassembled WGS sequence"/>
</dbReference>
<dbReference type="EMBL" id="FNGP01000002">
    <property type="protein sequence ID" value="SDL34880.1"/>
    <property type="molecule type" value="Genomic_DNA"/>
</dbReference>
<accession>A0A1G9JBG6</accession>
<dbReference type="RefSeq" id="WP_093249849.1">
    <property type="nucleotide sequence ID" value="NZ_FNGP01000002.1"/>
</dbReference>
<dbReference type="OrthoDB" id="3611766at2"/>
<reference evidence="1 2" key="1">
    <citation type="submission" date="2016-10" db="EMBL/GenBank/DDBJ databases">
        <authorList>
            <person name="de Groot N.N."/>
        </authorList>
    </citation>
    <scope>NUCLEOTIDE SEQUENCE [LARGE SCALE GENOMIC DNA]</scope>
    <source>
        <strain evidence="1 2">CGMCC 1.9159</strain>
    </source>
</reference>
<organism evidence="1 2">
    <name type="scientific">Tessaracoccus oleiagri</name>
    <dbReference type="NCBI Taxonomy" id="686624"/>
    <lineage>
        <taxon>Bacteria</taxon>
        <taxon>Bacillati</taxon>
        <taxon>Actinomycetota</taxon>
        <taxon>Actinomycetes</taxon>
        <taxon>Propionibacteriales</taxon>
        <taxon>Propionibacteriaceae</taxon>
        <taxon>Tessaracoccus</taxon>
    </lineage>
</organism>
<evidence type="ECO:0000313" key="2">
    <source>
        <dbReference type="Proteomes" id="UP000199475"/>
    </source>
</evidence>
<dbReference type="GO" id="GO:0016740">
    <property type="term" value="F:transferase activity"/>
    <property type="evidence" value="ECO:0007669"/>
    <property type="project" value="UniProtKB-KW"/>
</dbReference>
<evidence type="ECO:0000313" key="1">
    <source>
        <dbReference type="EMBL" id="SDL34880.1"/>
    </source>
</evidence>
<dbReference type="STRING" id="686624.SAMN04488242_1155"/>
<dbReference type="AlphaFoldDB" id="A0A1G9JBG6"/>
<protein>
    <submittedName>
        <fullName evidence="1">Uncharacterized nucleotidyltransferase</fullName>
    </submittedName>
</protein>
<dbReference type="InterPro" id="IPR039498">
    <property type="entry name" value="NTP_transf_5"/>
</dbReference>
<gene>
    <name evidence="1" type="ORF">SAMN04488242_1155</name>
</gene>
<proteinExistence type="predicted"/>
<keyword evidence="2" id="KW-1185">Reference proteome</keyword>
<keyword evidence="1" id="KW-0808">Transferase</keyword>
<dbReference type="Pfam" id="PF14907">
    <property type="entry name" value="NTP_transf_5"/>
    <property type="match status" value="1"/>
</dbReference>